<accession>A0AAW1QP31</accession>
<dbReference type="CDD" id="cd00051">
    <property type="entry name" value="EFh"/>
    <property type="match status" value="2"/>
</dbReference>
<dbReference type="GO" id="GO:0051301">
    <property type="term" value="P:cell division"/>
    <property type="evidence" value="ECO:0007669"/>
    <property type="project" value="UniProtKB-KW"/>
</dbReference>
<dbReference type="InterPro" id="IPR050230">
    <property type="entry name" value="CALM/Myosin/TropC-like"/>
</dbReference>
<dbReference type="Proteomes" id="UP001489004">
    <property type="component" value="Unassembled WGS sequence"/>
</dbReference>
<feature type="domain" description="EF-hand" evidence="9">
    <location>
        <begin position="44"/>
        <end position="79"/>
    </location>
</feature>
<evidence type="ECO:0000259" key="9">
    <source>
        <dbReference type="PROSITE" id="PS50222"/>
    </source>
</evidence>
<comment type="caution">
    <text evidence="10">The sequence shown here is derived from an EMBL/GenBank/DDBJ whole genome shotgun (WGS) entry which is preliminary data.</text>
</comment>
<evidence type="ECO:0000256" key="1">
    <source>
        <dbReference type="ARBA" id="ARBA00022618"/>
    </source>
</evidence>
<organism evidence="10 11">
    <name type="scientific">[Myrmecia] bisecta</name>
    <dbReference type="NCBI Taxonomy" id="41462"/>
    <lineage>
        <taxon>Eukaryota</taxon>
        <taxon>Viridiplantae</taxon>
        <taxon>Chlorophyta</taxon>
        <taxon>core chlorophytes</taxon>
        <taxon>Trebouxiophyceae</taxon>
        <taxon>Trebouxiales</taxon>
        <taxon>Trebouxiaceae</taxon>
        <taxon>Myrmecia</taxon>
    </lineage>
</organism>
<gene>
    <name evidence="10" type="ORF">WJX72_000983</name>
</gene>
<dbReference type="InterPro" id="IPR002048">
    <property type="entry name" value="EF_hand_dom"/>
</dbReference>
<dbReference type="FunFam" id="1.10.238.10:FF:000001">
    <property type="entry name" value="Calmodulin 1"/>
    <property type="match status" value="1"/>
</dbReference>
<dbReference type="PROSITE" id="PS50222">
    <property type="entry name" value="EF_HAND_2"/>
    <property type="match status" value="4"/>
</dbReference>
<feature type="domain" description="EF-hand" evidence="9">
    <location>
        <begin position="80"/>
        <end position="115"/>
    </location>
</feature>
<feature type="domain" description="EF-hand" evidence="9">
    <location>
        <begin position="117"/>
        <end position="152"/>
    </location>
</feature>
<dbReference type="PANTHER" id="PTHR23048">
    <property type="entry name" value="MYOSIN LIGHT CHAIN 1, 3"/>
    <property type="match status" value="1"/>
</dbReference>
<keyword evidence="5" id="KW-0131">Cell cycle</keyword>
<keyword evidence="2" id="KW-0677">Repeat</keyword>
<evidence type="ECO:0000313" key="10">
    <source>
        <dbReference type="EMBL" id="KAK9823193.1"/>
    </source>
</evidence>
<evidence type="ECO:0000256" key="8">
    <source>
        <dbReference type="ARBA" id="ARBA00041736"/>
    </source>
</evidence>
<proteinExistence type="predicted"/>
<dbReference type="Pfam" id="PF13499">
    <property type="entry name" value="EF-hand_7"/>
    <property type="match status" value="2"/>
</dbReference>
<protein>
    <recommendedName>
        <fullName evidence="7">Caltractin</fullName>
    </recommendedName>
    <alternativeName>
        <fullName evidence="8">Centrin</fullName>
    </alternativeName>
</protein>
<name>A0AAW1QP31_9CHLO</name>
<dbReference type="SUPFAM" id="SSF47473">
    <property type="entry name" value="EF-hand"/>
    <property type="match status" value="1"/>
</dbReference>
<dbReference type="AlphaFoldDB" id="A0AAW1QP31"/>
<sequence>MSTAGAVVGSAVAISPAASPLFDRPHGLGRPTVKVAEKRVLSEEEAAEVREAFNLFDTDHSGFMDYRELKVALRALGFPVKKKDVKQILVEYDKDESGKIDLAEFQLIMTAKLLNRDPDEQMSKAFQLFDLDGSGKITVANLRLIARELGEEIDEQDLQGMIQEFDKDQDGKISEAEFCEIMRLNDS</sequence>
<evidence type="ECO:0000256" key="2">
    <source>
        <dbReference type="ARBA" id="ARBA00022737"/>
    </source>
</evidence>
<evidence type="ECO:0000256" key="7">
    <source>
        <dbReference type="ARBA" id="ARBA00039772"/>
    </source>
</evidence>
<keyword evidence="11" id="KW-1185">Reference proteome</keyword>
<evidence type="ECO:0000313" key="11">
    <source>
        <dbReference type="Proteomes" id="UP001489004"/>
    </source>
</evidence>
<dbReference type="GO" id="GO:0005509">
    <property type="term" value="F:calcium ion binding"/>
    <property type="evidence" value="ECO:0007669"/>
    <property type="project" value="InterPro"/>
</dbReference>
<comment type="function">
    <text evidence="6">This calcium-binding protein is found in the basal body complexes (the functional homolog of the centrosome in animal cell). In mitotic cells it is specifically associated with the poles of the mitotic spindles at the sites of the duplicated basal body complexes.</text>
</comment>
<feature type="domain" description="EF-hand" evidence="9">
    <location>
        <begin position="153"/>
        <end position="187"/>
    </location>
</feature>
<evidence type="ECO:0000256" key="4">
    <source>
        <dbReference type="ARBA" id="ARBA00022837"/>
    </source>
</evidence>
<reference evidence="10 11" key="1">
    <citation type="journal article" date="2024" name="Nat. Commun.">
        <title>Phylogenomics reveals the evolutionary origins of lichenization in chlorophyte algae.</title>
        <authorList>
            <person name="Puginier C."/>
            <person name="Libourel C."/>
            <person name="Otte J."/>
            <person name="Skaloud P."/>
            <person name="Haon M."/>
            <person name="Grisel S."/>
            <person name="Petersen M."/>
            <person name="Berrin J.G."/>
            <person name="Delaux P.M."/>
            <person name="Dal Grande F."/>
            <person name="Keller J."/>
        </authorList>
    </citation>
    <scope>NUCLEOTIDE SEQUENCE [LARGE SCALE GENOMIC DNA]</scope>
    <source>
        <strain evidence="10 11">SAG 2043</strain>
    </source>
</reference>
<evidence type="ECO:0000256" key="3">
    <source>
        <dbReference type="ARBA" id="ARBA00022776"/>
    </source>
</evidence>
<dbReference type="GO" id="GO:0016460">
    <property type="term" value="C:myosin II complex"/>
    <property type="evidence" value="ECO:0007669"/>
    <property type="project" value="TreeGrafter"/>
</dbReference>
<dbReference type="SMART" id="SM00054">
    <property type="entry name" value="EFh"/>
    <property type="match status" value="4"/>
</dbReference>
<keyword evidence="1" id="KW-0132">Cell division</keyword>
<dbReference type="InterPro" id="IPR011992">
    <property type="entry name" value="EF-hand-dom_pair"/>
</dbReference>
<dbReference type="InterPro" id="IPR018247">
    <property type="entry name" value="EF_Hand_1_Ca_BS"/>
</dbReference>
<dbReference type="Gene3D" id="1.10.238.10">
    <property type="entry name" value="EF-hand"/>
    <property type="match status" value="2"/>
</dbReference>
<dbReference type="EMBL" id="JALJOR010000002">
    <property type="protein sequence ID" value="KAK9823193.1"/>
    <property type="molecule type" value="Genomic_DNA"/>
</dbReference>
<evidence type="ECO:0000256" key="5">
    <source>
        <dbReference type="ARBA" id="ARBA00023306"/>
    </source>
</evidence>
<dbReference type="PANTHER" id="PTHR23048:SF59">
    <property type="entry name" value="EF-HAND SUPERFAMILY PROTEIN"/>
    <property type="match status" value="1"/>
</dbReference>
<keyword evidence="3" id="KW-0498">Mitosis</keyword>
<dbReference type="PROSITE" id="PS00018">
    <property type="entry name" value="EF_HAND_1"/>
    <property type="match status" value="3"/>
</dbReference>
<keyword evidence="4" id="KW-0106">Calcium</keyword>
<evidence type="ECO:0000256" key="6">
    <source>
        <dbReference type="ARBA" id="ARBA00037153"/>
    </source>
</evidence>